<comment type="caution">
    <text evidence="1">The sequence shown here is derived from an EMBL/GenBank/DDBJ whole genome shotgun (WGS) entry which is preliminary data.</text>
</comment>
<keyword evidence="2" id="KW-1185">Reference proteome</keyword>
<accession>A0ABW1W3V0</accession>
<gene>
    <name evidence="1" type="ORF">ACFP58_03175</name>
</gene>
<proteinExistence type="predicted"/>
<dbReference type="EMBL" id="JBHSTZ010000008">
    <property type="protein sequence ID" value="MFC6380479.1"/>
    <property type="molecule type" value="Genomic_DNA"/>
</dbReference>
<sequence length="468" mass="54399">MKEVEEIKNLIFNSEIHQSIELAASLIRDINASDYYDLNVTDIERALIKKFDKTNGILVEFEGKTYDSALFVISEGYATGGHTRLMENLSQMIPSRPTLLVTRPTEQSVITRFERYFEQIITCFNNKNNVNYINRLAKEIVKYNKVILNIHPDDLHTVIACDIAKKLNKELQVYFVNHADHIATYGVTVSDIWYEISLSGHQLDKFRGILSETKISFLGIPINKPKSSFFEKVNYNYNPDGNRFLTAASSNKYELEDDATMIPLLDEILTMNSKNRVSIISSGIEFNPFFKKLKKEYPNRVRFHSSLPYDEYIKLSEDTDFYIDSYPMPGGTAFVEQFLHGKPCIGLQTKFYGYTPLELVKRNTAEEALELLTTTPSDSFLNELNSKIFEVHGFDKVKERFLSNLYDNILFKNPMNNYIDFRNISKKYNIYFSWDILKKILKFSKLNFINLILSKHFLRLILNKIKSF</sequence>
<evidence type="ECO:0008006" key="3">
    <source>
        <dbReference type="Google" id="ProtNLM"/>
    </source>
</evidence>
<reference evidence="2" key="1">
    <citation type="journal article" date="2019" name="Int. J. Syst. Evol. Microbiol.">
        <title>The Global Catalogue of Microorganisms (GCM) 10K type strain sequencing project: providing services to taxonomists for standard genome sequencing and annotation.</title>
        <authorList>
            <consortium name="The Broad Institute Genomics Platform"/>
            <consortium name="The Broad Institute Genome Sequencing Center for Infectious Disease"/>
            <person name="Wu L."/>
            <person name="Ma J."/>
        </authorList>
    </citation>
    <scope>NUCLEOTIDE SEQUENCE [LARGE SCALE GENOMIC DNA]</scope>
    <source>
        <strain evidence="2">CCM 2050</strain>
    </source>
</reference>
<protein>
    <recommendedName>
        <fullName evidence="3">Glycosyltransferase</fullName>
    </recommendedName>
</protein>
<dbReference type="Proteomes" id="UP001596264">
    <property type="component" value="Unassembled WGS sequence"/>
</dbReference>
<dbReference type="RefSeq" id="WP_201563561.1">
    <property type="nucleotide sequence ID" value="NZ_CAJGZK010000015.1"/>
</dbReference>
<dbReference type="Gene3D" id="3.40.50.2000">
    <property type="entry name" value="Glycogen Phosphorylase B"/>
    <property type="match status" value="1"/>
</dbReference>
<dbReference type="SUPFAM" id="SSF53756">
    <property type="entry name" value="UDP-Glycosyltransferase/glycogen phosphorylase"/>
    <property type="match status" value="1"/>
</dbReference>
<name>A0ABW1W3V0_9GAMM</name>
<organism evidence="1 2">
    <name type="scientific">Psychrobacter glacincola</name>
    <dbReference type="NCBI Taxonomy" id="56810"/>
    <lineage>
        <taxon>Bacteria</taxon>
        <taxon>Pseudomonadati</taxon>
        <taxon>Pseudomonadota</taxon>
        <taxon>Gammaproteobacteria</taxon>
        <taxon>Moraxellales</taxon>
        <taxon>Moraxellaceae</taxon>
        <taxon>Psychrobacter</taxon>
    </lineage>
</organism>
<evidence type="ECO:0000313" key="1">
    <source>
        <dbReference type="EMBL" id="MFC6380479.1"/>
    </source>
</evidence>
<evidence type="ECO:0000313" key="2">
    <source>
        <dbReference type="Proteomes" id="UP001596264"/>
    </source>
</evidence>